<dbReference type="PROSITE" id="PS00237">
    <property type="entry name" value="G_PROTEIN_RECEP_F1_1"/>
    <property type="match status" value="1"/>
</dbReference>
<dbReference type="SUPFAM" id="SSF81321">
    <property type="entry name" value="Family A G protein-coupled receptor-like"/>
    <property type="match status" value="1"/>
</dbReference>
<evidence type="ECO:0000313" key="12">
    <source>
        <dbReference type="EMBL" id="CAH3141793.1"/>
    </source>
</evidence>
<dbReference type="InterPro" id="IPR000276">
    <property type="entry name" value="GPCR_Rhodpsn"/>
</dbReference>
<comment type="similarity">
    <text evidence="8">Belongs to the G-protein coupled receptor 1 family.</text>
</comment>
<feature type="transmembrane region" description="Helical" evidence="10">
    <location>
        <begin position="239"/>
        <end position="257"/>
    </location>
</feature>
<feature type="transmembrane region" description="Helical" evidence="10">
    <location>
        <begin position="142"/>
        <end position="164"/>
    </location>
</feature>
<evidence type="ECO:0000256" key="7">
    <source>
        <dbReference type="ARBA" id="ARBA00023224"/>
    </source>
</evidence>
<dbReference type="InterPro" id="IPR017452">
    <property type="entry name" value="GPCR_Rhodpsn_7TM"/>
</dbReference>
<evidence type="ECO:0000256" key="2">
    <source>
        <dbReference type="ARBA" id="ARBA00022692"/>
    </source>
</evidence>
<evidence type="ECO:0000313" key="13">
    <source>
        <dbReference type="Proteomes" id="UP001159405"/>
    </source>
</evidence>
<keyword evidence="13" id="KW-1185">Reference proteome</keyword>
<comment type="caution">
    <text evidence="12">The sequence shown here is derived from an EMBL/GenBank/DDBJ whole genome shotgun (WGS) entry which is preliminary data.</text>
</comment>
<dbReference type="PANTHER" id="PTHR45695:SF9">
    <property type="entry name" value="LEUCOKININ RECEPTOR"/>
    <property type="match status" value="1"/>
</dbReference>
<feature type="region of interest" description="Disordered" evidence="9">
    <location>
        <begin position="330"/>
        <end position="366"/>
    </location>
</feature>
<feature type="transmembrane region" description="Helical" evidence="10">
    <location>
        <begin position="100"/>
        <end position="121"/>
    </location>
</feature>
<dbReference type="Proteomes" id="UP001159405">
    <property type="component" value="Unassembled WGS sequence"/>
</dbReference>
<dbReference type="PRINTS" id="PR00237">
    <property type="entry name" value="GPCRRHODOPSN"/>
</dbReference>
<dbReference type="EMBL" id="CALNXK010000067">
    <property type="protein sequence ID" value="CAH3141793.1"/>
    <property type="molecule type" value="Genomic_DNA"/>
</dbReference>
<gene>
    <name evidence="12" type="ORF">PLOB_00041977</name>
</gene>
<keyword evidence="6 8" id="KW-0675">Receptor</keyword>
<organism evidence="12 13">
    <name type="scientific">Porites lobata</name>
    <dbReference type="NCBI Taxonomy" id="104759"/>
    <lineage>
        <taxon>Eukaryota</taxon>
        <taxon>Metazoa</taxon>
        <taxon>Cnidaria</taxon>
        <taxon>Anthozoa</taxon>
        <taxon>Hexacorallia</taxon>
        <taxon>Scleractinia</taxon>
        <taxon>Fungiina</taxon>
        <taxon>Poritidae</taxon>
        <taxon>Porites</taxon>
    </lineage>
</organism>
<feature type="transmembrane region" description="Helical" evidence="10">
    <location>
        <begin position="277"/>
        <end position="300"/>
    </location>
</feature>
<protein>
    <recommendedName>
        <fullName evidence="11">G-protein coupled receptors family 1 profile domain-containing protein</fullName>
    </recommendedName>
</protein>
<sequence>MNSSDDNTTVASSTSLSTSHTVIITVLYSLSLIGAVTGNLLLIFIIIKRRETRTLTGFLFVNMAVADLIVAIFVLPATMSTPYTGSKWLTGLFGDITCRGVYFVFHVTISASILSLIFMAIDRYLTVLFPLRNFTTFRRPKLLTLVIWLVSAIVMVPVAVMWTVNQHGNCAAEFTVFGTDEMQGMRGYYLYLFLLFYLTPLSVISVLYGRVCFKLWRRQMPGLVTSETERRRGATKRKVVRTLIIITAVFAVCWLPTQAYHLILGFDYGLHEQLPQIVMYMCFWLGHTNSAFNPWLYMLLTDKFRRVLRDFIHCKFSSLGLRPETSVKYTQNTSVRDNSHVKRPPSTTRLRGNGLLKASDEEETPI</sequence>
<keyword evidence="5 10" id="KW-0472">Membrane</keyword>
<evidence type="ECO:0000256" key="10">
    <source>
        <dbReference type="SAM" id="Phobius"/>
    </source>
</evidence>
<evidence type="ECO:0000256" key="8">
    <source>
        <dbReference type="RuleBase" id="RU000688"/>
    </source>
</evidence>
<comment type="subcellular location">
    <subcellularLocation>
        <location evidence="1">Membrane</location>
        <topology evidence="1">Multi-pass membrane protein</topology>
    </subcellularLocation>
</comment>
<accession>A0ABN8PGY7</accession>
<evidence type="ECO:0000256" key="5">
    <source>
        <dbReference type="ARBA" id="ARBA00023136"/>
    </source>
</evidence>
<evidence type="ECO:0000256" key="4">
    <source>
        <dbReference type="ARBA" id="ARBA00023040"/>
    </source>
</evidence>
<evidence type="ECO:0000259" key="11">
    <source>
        <dbReference type="PROSITE" id="PS50262"/>
    </source>
</evidence>
<proteinExistence type="inferred from homology"/>
<dbReference type="PROSITE" id="PS50262">
    <property type="entry name" value="G_PROTEIN_RECEP_F1_2"/>
    <property type="match status" value="1"/>
</dbReference>
<evidence type="ECO:0000256" key="3">
    <source>
        <dbReference type="ARBA" id="ARBA00022989"/>
    </source>
</evidence>
<evidence type="ECO:0000256" key="9">
    <source>
        <dbReference type="SAM" id="MobiDB-lite"/>
    </source>
</evidence>
<feature type="transmembrane region" description="Helical" evidence="10">
    <location>
        <begin position="188"/>
        <end position="208"/>
    </location>
</feature>
<dbReference type="Pfam" id="PF00001">
    <property type="entry name" value="7tm_1"/>
    <property type="match status" value="1"/>
</dbReference>
<dbReference type="PANTHER" id="PTHR45695">
    <property type="entry name" value="LEUCOKININ RECEPTOR-RELATED"/>
    <property type="match status" value="1"/>
</dbReference>
<keyword evidence="3 10" id="KW-1133">Transmembrane helix</keyword>
<evidence type="ECO:0000256" key="1">
    <source>
        <dbReference type="ARBA" id="ARBA00004141"/>
    </source>
</evidence>
<feature type="transmembrane region" description="Helical" evidence="10">
    <location>
        <begin position="20"/>
        <end position="47"/>
    </location>
</feature>
<keyword evidence="4 8" id="KW-0297">G-protein coupled receptor</keyword>
<reference evidence="12 13" key="1">
    <citation type="submission" date="2022-05" db="EMBL/GenBank/DDBJ databases">
        <authorList>
            <consortium name="Genoscope - CEA"/>
            <person name="William W."/>
        </authorList>
    </citation>
    <scope>NUCLEOTIDE SEQUENCE [LARGE SCALE GENOMIC DNA]</scope>
</reference>
<feature type="domain" description="G-protein coupled receptors family 1 profile" evidence="11">
    <location>
        <begin position="38"/>
        <end position="297"/>
    </location>
</feature>
<dbReference type="Gene3D" id="1.20.1070.10">
    <property type="entry name" value="Rhodopsin 7-helix transmembrane proteins"/>
    <property type="match status" value="1"/>
</dbReference>
<keyword evidence="2 8" id="KW-0812">Transmembrane</keyword>
<evidence type="ECO:0000256" key="6">
    <source>
        <dbReference type="ARBA" id="ARBA00023170"/>
    </source>
</evidence>
<name>A0ABN8PGY7_9CNID</name>
<keyword evidence="7 8" id="KW-0807">Transducer</keyword>
<dbReference type="SMART" id="SM01381">
    <property type="entry name" value="7TM_GPCR_Srsx"/>
    <property type="match status" value="1"/>
</dbReference>
<feature type="transmembrane region" description="Helical" evidence="10">
    <location>
        <begin position="59"/>
        <end position="80"/>
    </location>
</feature>